<sequence length="263" mass="27158">MSVIGETSAALPIAWDRLGDGEPLLLLHGLGGERHVWEPVLAPLAAHRTLIVPDLPGFGASPALPGHTPPTPAALAAAIAGLLDALGLDAPDVAGNSLGGWVALELALAGRARSVTALCPAGFWSRPLGPRRDGARRFARAVRPLLPLLTRVGPLRRAALAGTVARPQQVPARAAARLIGSYAAAPGFLAADAAMRAGRFARIADVTVPVTLAWGERDRLVRPPRELPLGVVSVLLPGCGHLPMWDDPALVTQVVLRGAAQAA</sequence>
<dbReference type="InterPro" id="IPR050266">
    <property type="entry name" value="AB_hydrolase_sf"/>
</dbReference>
<dbReference type="PRINTS" id="PR00111">
    <property type="entry name" value="ABHYDROLASE"/>
</dbReference>
<dbReference type="Gene3D" id="3.40.50.1820">
    <property type="entry name" value="alpha/beta hydrolase"/>
    <property type="match status" value="1"/>
</dbReference>
<keyword evidence="2" id="KW-0378">Hydrolase</keyword>
<dbReference type="PANTHER" id="PTHR43798">
    <property type="entry name" value="MONOACYLGLYCEROL LIPASE"/>
    <property type="match status" value="1"/>
</dbReference>
<dbReference type="GO" id="GO:0016787">
    <property type="term" value="F:hydrolase activity"/>
    <property type="evidence" value="ECO:0007669"/>
    <property type="project" value="UniProtKB-KW"/>
</dbReference>
<feature type="domain" description="AB hydrolase-1" evidence="1">
    <location>
        <begin position="24"/>
        <end position="252"/>
    </location>
</feature>
<organism evidence="2 3">
    <name type="scientific">Conexibacter stalactiti</name>
    <dbReference type="NCBI Taxonomy" id="1940611"/>
    <lineage>
        <taxon>Bacteria</taxon>
        <taxon>Bacillati</taxon>
        <taxon>Actinomycetota</taxon>
        <taxon>Thermoleophilia</taxon>
        <taxon>Solirubrobacterales</taxon>
        <taxon>Conexibacteraceae</taxon>
        <taxon>Conexibacter</taxon>
    </lineage>
</organism>
<proteinExistence type="predicted"/>
<name>A0ABU4HYQ8_9ACTN</name>
<evidence type="ECO:0000313" key="3">
    <source>
        <dbReference type="Proteomes" id="UP001284601"/>
    </source>
</evidence>
<evidence type="ECO:0000313" key="2">
    <source>
        <dbReference type="EMBL" id="MDW5597184.1"/>
    </source>
</evidence>
<dbReference type="SUPFAM" id="SSF53474">
    <property type="entry name" value="alpha/beta-Hydrolases"/>
    <property type="match status" value="1"/>
</dbReference>
<protein>
    <submittedName>
        <fullName evidence="2">Alpha/beta fold hydrolase</fullName>
    </submittedName>
</protein>
<dbReference type="Proteomes" id="UP001284601">
    <property type="component" value="Unassembled WGS sequence"/>
</dbReference>
<dbReference type="Pfam" id="PF12697">
    <property type="entry name" value="Abhydrolase_6"/>
    <property type="match status" value="1"/>
</dbReference>
<dbReference type="InterPro" id="IPR029058">
    <property type="entry name" value="AB_hydrolase_fold"/>
</dbReference>
<dbReference type="PANTHER" id="PTHR43798:SF33">
    <property type="entry name" value="HYDROLASE, PUTATIVE (AFU_ORTHOLOGUE AFUA_2G14860)-RELATED"/>
    <property type="match status" value="1"/>
</dbReference>
<keyword evidence="3" id="KW-1185">Reference proteome</keyword>
<dbReference type="EMBL" id="JAWSTH010000077">
    <property type="protein sequence ID" value="MDW5597184.1"/>
    <property type="molecule type" value="Genomic_DNA"/>
</dbReference>
<comment type="caution">
    <text evidence="2">The sequence shown here is derived from an EMBL/GenBank/DDBJ whole genome shotgun (WGS) entry which is preliminary data.</text>
</comment>
<dbReference type="RefSeq" id="WP_318599649.1">
    <property type="nucleotide sequence ID" value="NZ_JAWSTH010000077.1"/>
</dbReference>
<accession>A0ABU4HYQ8</accession>
<evidence type="ECO:0000259" key="1">
    <source>
        <dbReference type="Pfam" id="PF12697"/>
    </source>
</evidence>
<reference evidence="3" key="1">
    <citation type="submission" date="2023-07" db="EMBL/GenBank/DDBJ databases">
        <title>Conexibacter stalactiti sp. nov., isolated from stalactites in a lava cave and emended description of the genus Conexibacter.</title>
        <authorList>
            <person name="Lee S.D."/>
        </authorList>
    </citation>
    <scope>NUCLEOTIDE SEQUENCE [LARGE SCALE GENOMIC DNA]</scope>
    <source>
        <strain evidence="3">KCTC 39840</strain>
    </source>
</reference>
<dbReference type="InterPro" id="IPR000073">
    <property type="entry name" value="AB_hydrolase_1"/>
</dbReference>
<gene>
    <name evidence="2" type="ORF">R7226_22750</name>
</gene>